<dbReference type="PROSITE" id="PS50023">
    <property type="entry name" value="LIM_DOMAIN_2"/>
    <property type="match status" value="3"/>
</dbReference>
<dbReference type="SMART" id="SM00132">
    <property type="entry name" value="LIM"/>
    <property type="match status" value="4"/>
</dbReference>
<dbReference type="Gene3D" id="2.10.110.10">
    <property type="entry name" value="Cysteine Rich Protein"/>
    <property type="match status" value="4"/>
</dbReference>
<dbReference type="InterPro" id="IPR001781">
    <property type="entry name" value="Znf_LIM"/>
</dbReference>
<sequence length="585" mass="66208">MHKTSDPRISQILPTVTCSDCGLPVELRKLGEHVCSSAPPLPPLKAPAVPAKEDKLSLPFLEKYSKMTGKAMTSLRTAAAAAPSLSEGLYKSVTSRTGTYNNSGSNESMHVDTPLSTSPQNIAADPKKSYIPESHDRRPSIASSASSGTRRNNSGDDNSSSNRYFKDTRGIDPILEDEDNYNPTPSRSARTERHDDFYGHKPLSNSMSTSRKKGPFFLGNLSQENINQTRKNSYSSYRRSDDDDFYALEDESSPSNTNYGFLRHDTSPSRSSSGDEVNSPRTPGSISYKEESGFYNSRFNINDTRAEPKPSGVRRPSMKNKPDTDVLDSMMADLMKDVSGDFDPCHRECLSCTLCRAELGDRTPYFEFEHQLYCERDYNVVRRRVICTACEHPIASNAKSIKALGGQYHVGHLRCHHCREPVDKDTTGIVEHKGRVFCKYDFKELYLPKCTACKKPVEREAVSAADGKLKGKWHRECFGCHTCRRPFPNNTFYVFESLPYCKRHYHRLNNSLCRQCDEPIEGPCAQTAEGWRFHPPCFTCQVCRCAITDVYYMLENQIYCEVHIGHMQRKKNMRAEKRRTQFGRI</sequence>
<evidence type="ECO:0000313" key="9">
    <source>
        <dbReference type="Proteomes" id="UP000654370"/>
    </source>
</evidence>
<dbReference type="PROSITE" id="PS00478">
    <property type="entry name" value="LIM_DOMAIN_1"/>
    <property type="match status" value="1"/>
</dbReference>
<feature type="domain" description="LIM zinc-binding" evidence="7">
    <location>
        <begin position="385"/>
        <end position="447"/>
    </location>
</feature>
<feature type="compositionally biased region" description="Polar residues" evidence="6">
    <location>
        <begin position="100"/>
        <end position="121"/>
    </location>
</feature>
<dbReference type="AlphaFoldDB" id="A0A8H7UC34"/>
<keyword evidence="4 5" id="KW-0440">LIM domain</keyword>
<organism evidence="8 9">
    <name type="scientific">Mortierella isabellina</name>
    <name type="common">Filamentous fungus</name>
    <name type="synonym">Umbelopsis isabellina</name>
    <dbReference type="NCBI Taxonomy" id="91625"/>
    <lineage>
        <taxon>Eukaryota</taxon>
        <taxon>Fungi</taxon>
        <taxon>Fungi incertae sedis</taxon>
        <taxon>Mucoromycota</taxon>
        <taxon>Mucoromycotina</taxon>
        <taxon>Umbelopsidomycetes</taxon>
        <taxon>Umbelopsidales</taxon>
        <taxon>Umbelopsidaceae</taxon>
        <taxon>Umbelopsis</taxon>
    </lineage>
</organism>
<evidence type="ECO:0000256" key="6">
    <source>
        <dbReference type="SAM" id="MobiDB-lite"/>
    </source>
</evidence>
<evidence type="ECO:0000256" key="4">
    <source>
        <dbReference type="ARBA" id="ARBA00023038"/>
    </source>
</evidence>
<evidence type="ECO:0000256" key="3">
    <source>
        <dbReference type="ARBA" id="ARBA00022833"/>
    </source>
</evidence>
<feature type="compositionally biased region" description="Polar residues" evidence="6">
    <location>
        <begin position="294"/>
        <end position="303"/>
    </location>
</feature>
<keyword evidence="1 5" id="KW-0479">Metal-binding</keyword>
<dbReference type="Pfam" id="PF00412">
    <property type="entry name" value="LIM"/>
    <property type="match status" value="4"/>
</dbReference>
<keyword evidence="2" id="KW-0677">Repeat</keyword>
<dbReference type="GO" id="GO:0046872">
    <property type="term" value="F:metal ion binding"/>
    <property type="evidence" value="ECO:0007669"/>
    <property type="project" value="UniProtKB-KW"/>
</dbReference>
<evidence type="ECO:0000256" key="5">
    <source>
        <dbReference type="PROSITE-ProRule" id="PRU00125"/>
    </source>
</evidence>
<feature type="compositionally biased region" description="Polar residues" evidence="6">
    <location>
        <begin position="268"/>
        <end position="285"/>
    </location>
</feature>
<dbReference type="PANTHER" id="PTHR24205">
    <property type="entry name" value="FOUR AND A HALF LIM DOMAINS PROTEIN"/>
    <property type="match status" value="1"/>
</dbReference>
<feature type="domain" description="LIM zinc-binding" evidence="7">
    <location>
        <begin position="448"/>
        <end position="511"/>
    </location>
</feature>
<dbReference type="EMBL" id="JAEPQZ010000006">
    <property type="protein sequence ID" value="KAG2180111.1"/>
    <property type="molecule type" value="Genomic_DNA"/>
</dbReference>
<dbReference type="SUPFAM" id="SSF57716">
    <property type="entry name" value="Glucocorticoid receptor-like (DNA-binding domain)"/>
    <property type="match status" value="3"/>
</dbReference>
<feature type="compositionally biased region" description="Basic and acidic residues" evidence="6">
    <location>
        <begin position="125"/>
        <end position="139"/>
    </location>
</feature>
<evidence type="ECO:0000256" key="1">
    <source>
        <dbReference type="ARBA" id="ARBA00022723"/>
    </source>
</evidence>
<feature type="compositionally biased region" description="Low complexity" evidence="6">
    <location>
        <begin position="150"/>
        <end position="163"/>
    </location>
</feature>
<accession>A0A8H7UC34</accession>
<comment type="caution">
    <text evidence="8">The sequence shown here is derived from an EMBL/GenBank/DDBJ whole genome shotgun (WGS) entry which is preliminary data.</text>
</comment>
<name>A0A8H7UC34_MORIS</name>
<dbReference type="OrthoDB" id="1112565at2759"/>
<keyword evidence="9" id="KW-1185">Reference proteome</keyword>
<evidence type="ECO:0000313" key="8">
    <source>
        <dbReference type="EMBL" id="KAG2180111.1"/>
    </source>
</evidence>
<dbReference type="PANTHER" id="PTHR24205:SF16">
    <property type="entry name" value="GH01042P-RELATED"/>
    <property type="match status" value="1"/>
</dbReference>
<dbReference type="Proteomes" id="UP000654370">
    <property type="component" value="Unassembled WGS sequence"/>
</dbReference>
<feature type="region of interest" description="Disordered" evidence="6">
    <location>
        <begin position="246"/>
        <end position="323"/>
    </location>
</feature>
<feature type="compositionally biased region" description="Basic and acidic residues" evidence="6">
    <location>
        <begin position="189"/>
        <end position="199"/>
    </location>
</feature>
<feature type="domain" description="LIM zinc-binding" evidence="7">
    <location>
        <begin position="512"/>
        <end position="570"/>
    </location>
</feature>
<evidence type="ECO:0000256" key="2">
    <source>
        <dbReference type="ARBA" id="ARBA00022737"/>
    </source>
</evidence>
<protein>
    <recommendedName>
        <fullName evidence="7">LIM zinc-binding domain-containing protein</fullName>
    </recommendedName>
</protein>
<reference evidence="8" key="1">
    <citation type="submission" date="2020-12" db="EMBL/GenBank/DDBJ databases">
        <title>Metabolic potential, ecology and presence of endohyphal bacteria is reflected in genomic diversity of Mucoromycotina.</title>
        <authorList>
            <person name="Muszewska A."/>
            <person name="Okrasinska A."/>
            <person name="Steczkiewicz K."/>
            <person name="Drgas O."/>
            <person name="Orlowska M."/>
            <person name="Perlinska-Lenart U."/>
            <person name="Aleksandrzak-Piekarczyk T."/>
            <person name="Szatraj K."/>
            <person name="Zielenkiewicz U."/>
            <person name="Pilsyk S."/>
            <person name="Malc E."/>
            <person name="Mieczkowski P."/>
            <person name="Kruszewska J.S."/>
            <person name="Biernat P."/>
            <person name="Pawlowska J."/>
        </authorList>
    </citation>
    <scope>NUCLEOTIDE SEQUENCE</scope>
    <source>
        <strain evidence="8">WA0000067209</strain>
    </source>
</reference>
<feature type="region of interest" description="Disordered" evidence="6">
    <location>
        <begin position="100"/>
        <end position="224"/>
    </location>
</feature>
<keyword evidence="3 5" id="KW-0862">Zinc</keyword>
<dbReference type="CDD" id="cd08368">
    <property type="entry name" value="LIM"/>
    <property type="match status" value="2"/>
</dbReference>
<dbReference type="GO" id="GO:0003712">
    <property type="term" value="F:transcription coregulator activity"/>
    <property type="evidence" value="ECO:0007669"/>
    <property type="project" value="TreeGrafter"/>
</dbReference>
<proteinExistence type="predicted"/>
<evidence type="ECO:0000259" key="7">
    <source>
        <dbReference type="PROSITE" id="PS50023"/>
    </source>
</evidence>
<gene>
    <name evidence="8" type="ORF">INT43_003899</name>
</gene>
<dbReference type="GO" id="GO:0005634">
    <property type="term" value="C:nucleus"/>
    <property type="evidence" value="ECO:0007669"/>
    <property type="project" value="TreeGrafter"/>
</dbReference>